<gene>
    <name evidence="1" type="ORF">CYY_001453</name>
</gene>
<evidence type="ECO:0000313" key="2">
    <source>
        <dbReference type="Proteomes" id="UP000695562"/>
    </source>
</evidence>
<sequence>MATTNSSGSCNVKKDPIMLYKNIDQLCKSINCVGKCLSQIINLYISTPFPSISSAELQETLNRFENETSQSIIDKKIEFDDKKTWSACSSDFFSRIQEMKSILNMSTTDVNVKQQNLNNYLLSLCKSSSNLSNYCKRQPLVNEILDIYIQTIVIQGICITALNAFHTTLDNQVNIESLKEEYHHVMIDCLKTAITATTTTTTKVNMDNAVGALLQSNCILYPAPLVAAPLNIPSAELKFNRTYSTPTHWVPDIQGEFIYRIDGANMLPDQYQEDLFSTRPMPNIDPFTKCYGTCIHLTNAINIRLTRKRNIALRIFGIYPKAIGNLTIGSDIKLKRLDCVQRVFPCIPIAFKSADATSFPEYCESTGARSGYTFTHTVKNVDTLLLEIGQEVKQQLQQQQQQDKGNIGVVKFIELIITDVSKQDVDMYNDRKSNYKRLLEQVDSIYDKLNRGIEINPEETKLLQNHTQLLSTLEDDALL</sequence>
<dbReference type="PANTHER" id="PTHR38082:SF2">
    <property type="entry name" value="PESTICIDAL CRYSTAL PROTEIN N-TERMINAL DOMAIN-CONTAINING PROTEIN"/>
    <property type="match status" value="1"/>
</dbReference>
<accession>A0A8J4VAL0</accession>
<proteinExistence type="predicted"/>
<dbReference type="PANTHER" id="PTHR38082">
    <property type="entry name" value="ENDOTOXIN_N DOMAIN-CONTAINING PROTEIN"/>
    <property type="match status" value="1"/>
</dbReference>
<keyword evidence="2" id="KW-1185">Reference proteome</keyword>
<reference evidence="1" key="1">
    <citation type="submission" date="2020-01" db="EMBL/GenBank/DDBJ databases">
        <title>Development of genomics and gene disruption for Polysphondylium violaceum indicates a role for the polyketide synthase stlB in stalk morphogenesis.</title>
        <authorList>
            <person name="Narita B."/>
            <person name="Kawabe Y."/>
            <person name="Kin K."/>
            <person name="Saito T."/>
            <person name="Gibbs R."/>
            <person name="Kuspa A."/>
            <person name="Muzny D."/>
            <person name="Queller D."/>
            <person name="Richards S."/>
            <person name="Strassman J."/>
            <person name="Sucgang R."/>
            <person name="Worley K."/>
            <person name="Schaap P."/>
        </authorList>
    </citation>
    <scope>NUCLEOTIDE SEQUENCE</scope>
    <source>
        <strain evidence="1">QSvi11</strain>
    </source>
</reference>
<dbReference type="EMBL" id="AJWJ01000034">
    <property type="protein sequence ID" value="KAF2077264.1"/>
    <property type="molecule type" value="Genomic_DNA"/>
</dbReference>
<dbReference type="AlphaFoldDB" id="A0A8J4VAL0"/>
<dbReference type="Proteomes" id="UP000695562">
    <property type="component" value="Unassembled WGS sequence"/>
</dbReference>
<dbReference type="OrthoDB" id="22869at2759"/>
<comment type="caution">
    <text evidence="1">The sequence shown here is derived from an EMBL/GenBank/DDBJ whole genome shotgun (WGS) entry which is preliminary data.</text>
</comment>
<evidence type="ECO:0000313" key="1">
    <source>
        <dbReference type="EMBL" id="KAF2077264.1"/>
    </source>
</evidence>
<name>A0A8J4VAL0_9MYCE</name>
<organism evidence="1 2">
    <name type="scientific">Polysphondylium violaceum</name>
    <dbReference type="NCBI Taxonomy" id="133409"/>
    <lineage>
        <taxon>Eukaryota</taxon>
        <taxon>Amoebozoa</taxon>
        <taxon>Evosea</taxon>
        <taxon>Eumycetozoa</taxon>
        <taxon>Dictyostelia</taxon>
        <taxon>Dictyosteliales</taxon>
        <taxon>Dictyosteliaceae</taxon>
        <taxon>Polysphondylium</taxon>
    </lineage>
</organism>
<protein>
    <submittedName>
        <fullName evidence="1">Uncharacterized protein</fullName>
    </submittedName>
</protein>